<dbReference type="Proteomes" id="UP000309340">
    <property type="component" value="Unassembled WGS sequence"/>
</dbReference>
<feature type="transmembrane region" description="Helical" evidence="1">
    <location>
        <begin position="47"/>
        <end position="67"/>
    </location>
</feature>
<gene>
    <name evidence="2" type="ORF">B0A55_11006</name>
</gene>
<feature type="transmembrane region" description="Helical" evidence="1">
    <location>
        <begin position="74"/>
        <end position="92"/>
    </location>
</feature>
<reference evidence="2 3" key="1">
    <citation type="submission" date="2017-03" db="EMBL/GenBank/DDBJ databases">
        <title>Genomes of endolithic fungi from Antarctica.</title>
        <authorList>
            <person name="Coleine C."/>
            <person name="Masonjones S."/>
            <person name="Stajich J.E."/>
        </authorList>
    </citation>
    <scope>NUCLEOTIDE SEQUENCE [LARGE SCALE GENOMIC DNA]</scope>
    <source>
        <strain evidence="2 3">CCFEE 5184</strain>
    </source>
</reference>
<accession>A0A4U0WGB9</accession>
<comment type="caution">
    <text evidence="2">The sequence shown here is derived from an EMBL/GenBank/DDBJ whole genome shotgun (WGS) entry which is preliminary data.</text>
</comment>
<evidence type="ECO:0000313" key="2">
    <source>
        <dbReference type="EMBL" id="TKA61930.1"/>
    </source>
</evidence>
<keyword evidence="3" id="KW-1185">Reference proteome</keyword>
<keyword evidence="1" id="KW-0472">Membrane</keyword>
<name>A0A4U0WGB9_9PEZI</name>
<dbReference type="EMBL" id="NAJQ01001150">
    <property type="protein sequence ID" value="TKA61930.1"/>
    <property type="molecule type" value="Genomic_DNA"/>
</dbReference>
<dbReference type="OrthoDB" id="3545927at2759"/>
<dbReference type="AlphaFoldDB" id="A0A4U0WGB9"/>
<protein>
    <submittedName>
        <fullName evidence="2">Uncharacterized protein</fullName>
    </submittedName>
</protein>
<keyword evidence="1" id="KW-1133">Transmembrane helix</keyword>
<keyword evidence="1" id="KW-0812">Transmembrane</keyword>
<evidence type="ECO:0000256" key="1">
    <source>
        <dbReference type="SAM" id="Phobius"/>
    </source>
</evidence>
<sequence>MPPILGLALPRLGHQIYTILYKQRKERAFALITINAYNLLGALQDSWAVYWFSFFSRVVAAGLFAVLSGGWAGMVPLELGSAFLLVATMAFAPGGKVKAD</sequence>
<evidence type="ECO:0000313" key="3">
    <source>
        <dbReference type="Proteomes" id="UP000309340"/>
    </source>
</evidence>
<proteinExistence type="predicted"/>
<organism evidence="2 3">
    <name type="scientific">Friedmanniomyces simplex</name>
    <dbReference type="NCBI Taxonomy" id="329884"/>
    <lineage>
        <taxon>Eukaryota</taxon>
        <taxon>Fungi</taxon>
        <taxon>Dikarya</taxon>
        <taxon>Ascomycota</taxon>
        <taxon>Pezizomycotina</taxon>
        <taxon>Dothideomycetes</taxon>
        <taxon>Dothideomycetidae</taxon>
        <taxon>Mycosphaerellales</taxon>
        <taxon>Teratosphaeriaceae</taxon>
        <taxon>Friedmanniomyces</taxon>
    </lineage>
</organism>